<protein>
    <submittedName>
        <fullName evidence="1">Uncharacterized protein</fullName>
    </submittedName>
</protein>
<organism evidence="1 2">
    <name type="scientific">Gillisia hiemivivida</name>
    <dbReference type="NCBI Taxonomy" id="291190"/>
    <lineage>
        <taxon>Bacteria</taxon>
        <taxon>Pseudomonadati</taxon>
        <taxon>Bacteroidota</taxon>
        <taxon>Flavobacteriia</taxon>
        <taxon>Flavobacteriales</taxon>
        <taxon>Flavobacteriaceae</taxon>
        <taxon>Gillisia</taxon>
    </lineage>
</organism>
<dbReference type="OrthoDB" id="1199048at2"/>
<dbReference type="Pfam" id="PF19515">
    <property type="entry name" value="DUF6048"/>
    <property type="match status" value="1"/>
</dbReference>
<comment type="caution">
    <text evidence="1">The sequence shown here is derived from an EMBL/GenBank/DDBJ whole genome shotgun (WGS) entry which is preliminary data.</text>
</comment>
<accession>A0A5C6ZN67</accession>
<gene>
    <name evidence="1" type="ORF">ES724_15180</name>
</gene>
<dbReference type="EMBL" id="VORY01000028">
    <property type="protein sequence ID" value="TXD92047.1"/>
    <property type="molecule type" value="Genomic_DNA"/>
</dbReference>
<dbReference type="InterPro" id="IPR046111">
    <property type="entry name" value="DUF6048"/>
</dbReference>
<keyword evidence="2" id="KW-1185">Reference proteome</keyword>
<evidence type="ECO:0000313" key="1">
    <source>
        <dbReference type="EMBL" id="TXD92047.1"/>
    </source>
</evidence>
<reference evidence="1 2" key="1">
    <citation type="submission" date="2019-08" db="EMBL/GenBank/DDBJ databases">
        <title>Genome sequence of Gillisia hiemivivida IC154 (type strain).</title>
        <authorList>
            <person name="Bowman J.P."/>
        </authorList>
    </citation>
    <scope>NUCLEOTIDE SEQUENCE [LARGE SCALE GENOMIC DNA]</scope>
    <source>
        <strain evidence="1 2">IC154</strain>
    </source>
</reference>
<evidence type="ECO:0000313" key="2">
    <source>
        <dbReference type="Proteomes" id="UP000321367"/>
    </source>
</evidence>
<proteinExistence type="predicted"/>
<dbReference type="AlphaFoldDB" id="A0A5C6ZN67"/>
<name>A0A5C6ZN67_9FLAO</name>
<dbReference type="Proteomes" id="UP000321367">
    <property type="component" value="Unassembled WGS sequence"/>
</dbReference>
<sequence length="219" mass="24672">MGIETSNAQTATDTLNYKERYGLRVGIDLSKPLRTLLQDEYSGLELLGDYRIYKDYYMAAEIGNEQMDLFEENLNVSAKGSYIKLGADYNAYENWAGMENAIIIGLRYGFSTFSQTLESYAISTQTPYFGTDVILTPQESKGLTASWVELLVGIKVELFQNLYLGANVQLKRQVTETTPSNMDNLYIPGFGVTNDFSQFGVGYSYNISYLIPLYKKAKD</sequence>